<reference evidence="4" key="1">
    <citation type="submission" date="2020-06" db="EMBL/GenBank/DDBJ databases">
        <title>Draft genomic sequence of Geomonas sp. Red330.</title>
        <authorList>
            <person name="Itoh H."/>
            <person name="Zhenxing X."/>
            <person name="Ushijima N."/>
            <person name="Masuda Y."/>
            <person name="Shiratori Y."/>
            <person name="Senoo K."/>
        </authorList>
    </citation>
    <scope>NUCLEOTIDE SEQUENCE [LARGE SCALE GENOMIC DNA]</scope>
    <source>
        <strain evidence="4">Red330</strain>
    </source>
</reference>
<dbReference type="Pfam" id="PF13432">
    <property type="entry name" value="TPR_16"/>
    <property type="match status" value="1"/>
</dbReference>
<comment type="caution">
    <text evidence="3">The sequence shown here is derived from an EMBL/GenBank/DDBJ whole genome shotgun (WGS) entry which is preliminary data.</text>
</comment>
<dbReference type="PROSITE" id="PS50005">
    <property type="entry name" value="TPR"/>
    <property type="match status" value="1"/>
</dbReference>
<evidence type="ECO:0000256" key="1">
    <source>
        <dbReference type="PROSITE-ProRule" id="PRU00339"/>
    </source>
</evidence>
<keyword evidence="4" id="KW-1185">Reference proteome</keyword>
<proteinExistence type="predicted"/>
<dbReference type="InterPro" id="IPR011990">
    <property type="entry name" value="TPR-like_helical_dom_sf"/>
</dbReference>
<organism evidence="3 4">
    <name type="scientific">Geomonas silvestris</name>
    <dbReference type="NCBI Taxonomy" id="2740184"/>
    <lineage>
        <taxon>Bacteria</taxon>
        <taxon>Pseudomonadati</taxon>
        <taxon>Thermodesulfobacteriota</taxon>
        <taxon>Desulfuromonadia</taxon>
        <taxon>Geobacterales</taxon>
        <taxon>Geobacteraceae</taxon>
        <taxon>Geomonas</taxon>
    </lineage>
</organism>
<sequence>MRSTGSIAVVMFGLLCSLLLLPVRAGAGDAASVSADAKTLIQAGQYDKAIEELRAGFSLFPYNENLRHDLAQAYLSLAQRNMNLSRFPEAAENYAQARELYPDESRFTLLRGVALYFAKNFDSARAELNQLGESAEALTYLGKICYDTGDLNGALDNWRRAEPLGGDPGIKKLIAKAERELPVESRMDKGYSSMFDITFDAELPPGLSSEVLDALETAYNSVGTDLGLFPSARIPVLLYTKQEYSSVTNGPDWSGGLYDGKIRLPLGGITKMTPQLRGVLFHEFTHVLIAEITGGNVPTWLNEGLAQIEEYREYGTAMAAHGAPLAKEKLLPLGALSGSFIGLDREGAGAAYRQSYSLTSFMVQRYGWYAMQNVLKNLKDRVKIEVAVSKALADWSLDMPGVLREWRESLGLPAEAQAQ</sequence>
<dbReference type="Proteomes" id="UP000556026">
    <property type="component" value="Unassembled WGS sequence"/>
</dbReference>
<accession>A0A6V8MHN3</accession>
<dbReference type="SUPFAM" id="SSF48452">
    <property type="entry name" value="TPR-like"/>
    <property type="match status" value="1"/>
</dbReference>
<dbReference type="InterPro" id="IPR039568">
    <property type="entry name" value="Peptidase_MA-like_dom"/>
</dbReference>
<dbReference type="Gene3D" id="1.25.40.10">
    <property type="entry name" value="Tetratricopeptide repeat domain"/>
    <property type="match status" value="1"/>
</dbReference>
<evidence type="ECO:0000313" key="4">
    <source>
        <dbReference type="Proteomes" id="UP000556026"/>
    </source>
</evidence>
<keyword evidence="1" id="KW-0802">TPR repeat</keyword>
<evidence type="ECO:0000313" key="3">
    <source>
        <dbReference type="EMBL" id="GFO59495.1"/>
    </source>
</evidence>
<feature type="repeat" description="TPR" evidence="1">
    <location>
        <begin position="71"/>
        <end position="104"/>
    </location>
</feature>
<protein>
    <submittedName>
        <fullName evidence="3">Lipoprotein</fullName>
    </submittedName>
</protein>
<dbReference type="SMART" id="SM00028">
    <property type="entry name" value="TPR"/>
    <property type="match status" value="3"/>
</dbReference>
<dbReference type="AlphaFoldDB" id="A0A6V8MHN3"/>
<name>A0A6V8MHN3_9BACT</name>
<evidence type="ECO:0000259" key="2">
    <source>
        <dbReference type="Pfam" id="PF13485"/>
    </source>
</evidence>
<feature type="domain" description="Peptidase MA-like" evidence="2">
    <location>
        <begin position="244"/>
        <end position="410"/>
    </location>
</feature>
<dbReference type="EMBL" id="BLXX01000004">
    <property type="protein sequence ID" value="GFO59495.1"/>
    <property type="molecule type" value="Genomic_DNA"/>
</dbReference>
<gene>
    <name evidence="3" type="ORF">GMST_18200</name>
</gene>
<dbReference type="InterPro" id="IPR019734">
    <property type="entry name" value="TPR_rpt"/>
</dbReference>
<keyword evidence="3" id="KW-0449">Lipoprotein</keyword>
<dbReference type="RefSeq" id="WP_246399347.1">
    <property type="nucleotide sequence ID" value="NZ_BLXX01000004.1"/>
</dbReference>
<dbReference type="Pfam" id="PF13485">
    <property type="entry name" value="Peptidase_MA_2"/>
    <property type="match status" value="1"/>
</dbReference>